<sequence>MKILYYNNCWFTNVGEAFIDVGAMKLIKNIFADSKIACISDMTDFYVHQNKNREKNFWGKNKFDISKFSVNTIYENFDADYIILAGMFASETYLLSPGREMVDFHVNKGAKLIFLGLGSDHYSDREYELFSAYLKKVNPTLVVTRDNKTYQIYKDCCNCVPGIDCAFWIREVFNPMGFGKRDYSIVSFNRLKEKPIITFDQDEKIICPWHMQFSYSDKVLENGILISDTPYDYLTAYANAKRVYTDLVHATIVSLMYETPVKYFYFDERSTAFEVFPELIVDKNGFMILPQNHLIEIKKEIESKIKNNV</sequence>
<dbReference type="InterPro" id="IPR007345">
    <property type="entry name" value="Polysacch_pyruvyl_Trfase"/>
</dbReference>
<dbReference type="Proteomes" id="UP000011701">
    <property type="component" value="Chromosome"/>
</dbReference>
<name>A0A0F6MM28_TREDN</name>
<dbReference type="RefSeq" id="WP_002693685.1">
    <property type="nucleotide sequence ID" value="NZ_CM001797.1"/>
</dbReference>
<organism evidence="2">
    <name type="scientific">Treponema denticola OTK</name>
    <dbReference type="NCBI Taxonomy" id="999434"/>
    <lineage>
        <taxon>Bacteria</taxon>
        <taxon>Pseudomonadati</taxon>
        <taxon>Spirochaetota</taxon>
        <taxon>Spirochaetia</taxon>
        <taxon>Spirochaetales</taxon>
        <taxon>Treponemataceae</taxon>
        <taxon>Treponema</taxon>
    </lineage>
</organism>
<protein>
    <recommendedName>
        <fullName evidence="1">Polysaccharide pyruvyl transferase domain-containing protein</fullName>
    </recommendedName>
</protein>
<dbReference type="HOGENOM" id="CLU_070992_0_0_12"/>
<gene>
    <name evidence="2" type="ORF">HMPREF9723_02493</name>
</gene>
<comment type="caution">
    <text evidence="2">The sequence shown here is derived from an EMBL/GenBank/DDBJ whole genome shotgun (WGS) entry which is preliminary data.</text>
</comment>
<proteinExistence type="predicted"/>
<feature type="domain" description="Polysaccharide pyruvyl transferase" evidence="1">
    <location>
        <begin position="13"/>
        <end position="261"/>
    </location>
</feature>
<evidence type="ECO:0000313" key="2">
    <source>
        <dbReference type="EMBL" id="EMB19796.1"/>
    </source>
</evidence>
<dbReference type="PATRIC" id="fig|999434.4.peg.2597"/>
<dbReference type="EMBL" id="AGDY01000010">
    <property type="protein sequence ID" value="EMB19796.1"/>
    <property type="molecule type" value="Genomic_DNA"/>
</dbReference>
<accession>A0A0F6MM28</accession>
<reference evidence="2" key="1">
    <citation type="submission" date="2012-01" db="EMBL/GenBank/DDBJ databases">
        <title>The Genome Sequence of Treponema denticola OTK.</title>
        <authorList>
            <consortium name="The Broad Institute Genome Sequencing Platform"/>
            <person name="Earl A."/>
            <person name="Ward D."/>
            <person name="Feldgarden M."/>
            <person name="Gevers D."/>
            <person name="Blanton J.M."/>
            <person name="Fenno C.J."/>
            <person name="Baranova O.V."/>
            <person name="Mathney J."/>
            <person name="Dewhirst F.E."/>
            <person name="Izard J."/>
            <person name="Young S.K."/>
            <person name="Zeng Q."/>
            <person name="Gargeya S."/>
            <person name="Fitzgerald M."/>
            <person name="Haas B."/>
            <person name="Abouelleil A."/>
            <person name="Alvarado L."/>
            <person name="Arachchi H.M."/>
            <person name="Berlin A."/>
            <person name="Chapman S.B."/>
            <person name="Gearin G."/>
            <person name="Goldberg J."/>
            <person name="Griggs A."/>
            <person name="Gujja S."/>
            <person name="Hansen M."/>
            <person name="Heiman D."/>
            <person name="Howarth C."/>
            <person name="Larimer J."/>
            <person name="Lui A."/>
            <person name="MacDonald P.J.P."/>
            <person name="McCowen C."/>
            <person name="Montmayeur A."/>
            <person name="Murphy C."/>
            <person name="Neiman D."/>
            <person name="Pearson M."/>
            <person name="Priest M."/>
            <person name="Roberts A."/>
            <person name="Saif S."/>
            <person name="Shea T."/>
            <person name="Sisk P."/>
            <person name="Stolte C."/>
            <person name="Sykes S."/>
            <person name="Wortman J."/>
            <person name="Nusbaum C."/>
            <person name="Birren B."/>
        </authorList>
    </citation>
    <scope>NUCLEOTIDE SEQUENCE [LARGE SCALE GENOMIC DNA]</scope>
    <source>
        <strain evidence="2">OTK</strain>
    </source>
</reference>
<evidence type="ECO:0000259" key="1">
    <source>
        <dbReference type="Pfam" id="PF04230"/>
    </source>
</evidence>
<dbReference type="Pfam" id="PF04230">
    <property type="entry name" value="PS_pyruv_trans"/>
    <property type="match status" value="1"/>
</dbReference>
<dbReference type="AlphaFoldDB" id="A0A0F6MM28"/>